<protein>
    <submittedName>
        <fullName evidence="1">Uncharacterized protein</fullName>
    </submittedName>
</protein>
<dbReference type="EMBL" id="BHYM01000060">
    <property type="protein sequence ID" value="GCE42608.1"/>
    <property type="molecule type" value="Genomic_DNA"/>
</dbReference>
<gene>
    <name evidence="1" type="ORF">Rhow_006737</name>
</gene>
<keyword evidence="2" id="KW-1185">Reference proteome</keyword>
<name>A0A402CG54_RHOWR</name>
<evidence type="ECO:0000313" key="2">
    <source>
        <dbReference type="Proteomes" id="UP000287519"/>
    </source>
</evidence>
<reference evidence="1 2" key="1">
    <citation type="submission" date="2018-11" db="EMBL/GenBank/DDBJ databases">
        <title>Microbial catabolism of amino acid.</title>
        <authorList>
            <person name="Hibi M."/>
            <person name="Ogawa J."/>
        </authorList>
    </citation>
    <scope>NUCLEOTIDE SEQUENCE [LARGE SCALE GENOMIC DNA]</scope>
    <source>
        <strain evidence="1 2">C31-06</strain>
    </source>
</reference>
<dbReference type="AlphaFoldDB" id="A0A402CG54"/>
<dbReference type="Proteomes" id="UP000287519">
    <property type="component" value="Unassembled WGS sequence"/>
</dbReference>
<accession>A0A402CG54</accession>
<evidence type="ECO:0000313" key="1">
    <source>
        <dbReference type="EMBL" id="GCE42608.1"/>
    </source>
</evidence>
<comment type="caution">
    <text evidence="1">The sequence shown here is derived from an EMBL/GenBank/DDBJ whole genome shotgun (WGS) entry which is preliminary data.</text>
</comment>
<dbReference type="RefSeq" id="WP_192582029.1">
    <property type="nucleotide sequence ID" value="NZ_BHYM01000060.1"/>
</dbReference>
<proteinExistence type="predicted"/>
<sequence length="50" mass="6059">MSNEPTLTQQQREAFWRLHGWRPDLPDNERREIEQYWTDPEIAEAEALGF</sequence>
<organism evidence="1 2">
    <name type="scientific">Rhodococcus wratislaviensis</name>
    <name type="common">Tsukamurella wratislaviensis</name>
    <dbReference type="NCBI Taxonomy" id="44752"/>
    <lineage>
        <taxon>Bacteria</taxon>
        <taxon>Bacillati</taxon>
        <taxon>Actinomycetota</taxon>
        <taxon>Actinomycetes</taxon>
        <taxon>Mycobacteriales</taxon>
        <taxon>Nocardiaceae</taxon>
        <taxon>Rhodococcus</taxon>
    </lineage>
</organism>